<keyword evidence="3" id="KW-1185">Reference proteome</keyword>
<evidence type="ECO:0000256" key="1">
    <source>
        <dbReference type="SAM" id="MobiDB-lite"/>
    </source>
</evidence>
<feature type="region of interest" description="Disordered" evidence="1">
    <location>
        <begin position="220"/>
        <end position="266"/>
    </location>
</feature>
<feature type="compositionally biased region" description="Polar residues" evidence="1">
    <location>
        <begin position="58"/>
        <end position="74"/>
    </location>
</feature>
<evidence type="ECO:0000313" key="3">
    <source>
        <dbReference type="Proteomes" id="UP000693981"/>
    </source>
</evidence>
<feature type="compositionally biased region" description="Basic and acidic residues" evidence="1">
    <location>
        <begin position="22"/>
        <end position="32"/>
    </location>
</feature>
<feature type="compositionally biased region" description="Basic residues" evidence="1">
    <location>
        <begin position="79"/>
        <end position="90"/>
    </location>
</feature>
<comment type="caution">
    <text evidence="2">The sequence shown here is derived from an EMBL/GenBank/DDBJ whole genome shotgun (WGS) entry which is preliminary data.</text>
</comment>
<gene>
    <name evidence="2" type="ORF">PHYBOEH_006028</name>
</gene>
<reference evidence="2" key="1">
    <citation type="submission" date="2021-02" db="EMBL/GenBank/DDBJ databases">
        <authorList>
            <person name="Palmer J.M."/>
        </authorList>
    </citation>
    <scope>NUCLEOTIDE SEQUENCE</scope>
    <source>
        <strain evidence="2">SCRP23</strain>
    </source>
</reference>
<evidence type="ECO:0000313" key="2">
    <source>
        <dbReference type="EMBL" id="KAG7393636.1"/>
    </source>
</evidence>
<feature type="region of interest" description="Disordered" evidence="1">
    <location>
        <begin position="146"/>
        <end position="193"/>
    </location>
</feature>
<proteinExistence type="predicted"/>
<feature type="region of interest" description="Disordered" evidence="1">
    <location>
        <begin position="1"/>
        <end position="102"/>
    </location>
</feature>
<protein>
    <submittedName>
        <fullName evidence="2">Uncharacterized protein</fullName>
    </submittedName>
</protein>
<sequence>MGAKSSKPPPRQIEPDDTAVEIFHDDPPRDSGKNQQKTVVQAHGGTVQEVREKPHEASTGTPSETQAVADTQDANGEKSKKKRRRSKKDKSKPPSPKLVRAQTQLNELKNVKPLLQQNPQVRQQHFEQIQDAYALDEDAKKAPDSRVFSFGNWKRAPPTPSGKVAADGTPVTDSSPPPQRPQMPRAFVPEIPSNSVNDSRVMALMDVEAFSPVTVIEKASPSNQLNHSRMGTTSTQATYIKTRGRTPDRSQQLQSQRSRKSELRLDDVDEDLMEHILTKNVP</sequence>
<organism evidence="2 3">
    <name type="scientific">Phytophthora boehmeriae</name>
    <dbReference type="NCBI Taxonomy" id="109152"/>
    <lineage>
        <taxon>Eukaryota</taxon>
        <taxon>Sar</taxon>
        <taxon>Stramenopiles</taxon>
        <taxon>Oomycota</taxon>
        <taxon>Peronosporomycetes</taxon>
        <taxon>Peronosporales</taxon>
        <taxon>Peronosporaceae</taxon>
        <taxon>Phytophthora</taxon>
    </lineage>
</organism>
<dbReference type="Proteomes" id="UP000693981">
    <property type="component" value="Unassembled WGS sequence"/>
</dbReference>
<name>A0A8T1WJM7_9STRA</name>
<dbReference type="AlphaFoldDB" id="A0A8T1WJM7"/>
<dbReference type="EMBL" id="JAGDFL010000315">
    <property type="protein sequence ID" value="KAG7393636.1"/>
    <property type="molecule type" value="Genomic_DNA"/>
</dbReference>
<accession>A0A8T1WJM7</accession>
<dbReference type="OrthoDB" id="107642at2759"/>
<feature type="compositionally biased region" description="Polar residues" evidence="1">
    <location>
        <begin position="220"/>
        <end position="239"/>
    </location>
</feature>